<feature type="transmembrane region" description="Helical" evidence="5">
    <location>
        <begin position="69"/>
        <end position="87"/>
    </location>
</feature>
<evidence type="ECO:0000313" key="6">
    <source>
        <dbReference type="EMBL" id="QPC43968.1"/>
    </source>
</evidence>
<dbReference type="GO" id="GO:0016020">
    <property type="term" value="C:membrane"/>
    <property type="evidence" value="ECO:0007669"/>
    <property type="project" value="UniProtKB-SubCell"/>
</dbReference>
<dbReference type="InterPro" id="IPR032808">
    <property type="entry name" value="DoxX"/>
</dbReference>
<accession>A0A7S8C5V9</accession>
<feature type="transmembrane region" description="Helical" evidence="5">
    <location>
        <begin position="93"/>
        <end position="111"/>
    </location>
</feature>
<keyword evidence="7" id="KW-1185">Reference proteome</keyword>
<name>A0A7S8C5V9_9HYPH</name>
<comment type="subcellular location">
    <subcellularLocation>
        <location evidence="1">Membrane</location>
        <topology evidence="1">Multi-pass membrane protein</topology>
    </subcellularLocation>
</comment>
<evidence type="ECO:0000256" key="2">
    <source>
        <dbReference type="ARBA" id="ARBA00022692"/>
    </source>
</evidence>
<evidence type="ECO:0000313" key="7">
    <source>
        <dbReference type="Proteomes" id="UP000593594"/>
    </source>
</evidence>
<evidence type="ECO:0000256" key="3">
    <source>
        <dbReference type="ARBA" id="ARBA00022989"/>
    </source>
</evidence>
<evidence type="ECO:0000256" key="4">
    <source>
        <dbReference type="ARBA" id="ARBA00023136"/>
    </source>
</evidence>
<dbReference type="KEGG" id="kmn:HW532_15480"/>
<keyword evidence="4 5" id="KW-0472">Membrane</keyword>
<dbReference type="RefSeq" id="WP_213161329.1">
    <property type="nucleotide sequence ID" value="NZ_CP058214.1"/>
</dbReference>
<dbReference type="EMBL" id="CP058214">
    <property type="protein sequence ID" value="QPC43968.1"/>
    <property type="molecule type" value="Genomic_DNA"/>
</dbReference>
<gene>
    <name evidence="6" type="ORF">HW532_15480</name>
</gene>
<organism evidence="6 7">
    <name type="scientific">Kaustia mangrovi</name>
    <dbReference type="NCBI Taxonomy" id="2593653"/>
    <lineage>
        <taxon>Bacteria</taxon>
        <taxon>Pseudomonadati</taxon>
        <taxon>Pseudomonadota</taxon>
        <taxon>Alphaproteobacteria</taxon>
        <taxon>Hyphomicrobiales</taxon>
        <taxon>Parvibaculaceae</taxon>
        <taxon>Kaustia</taxon>
    </lineage>
</organism>
<keyword evidence="2 5" id="KW-0812">Transmembrane</keyword>
<keyword evidence="3 5" id="KW-1133">Transmembrane helix</keyword>
<proteinExistence type="predicted"/>
<feature type="transmembrane region" description="Helical" evidence="5">
    <location>
        <begin position="44"/>
        <end position="62"/>
    </location>
</feature>
<dbReference type="AlphaFoldDB" id="A0A7S8C5V9"/>
<evidence type="ECO:0000256" key="5">
    <source>
        <dbReference type="SAM" id="Phobius"/>
    </source>
</evidence>
<evidence type="ECO:0000256" key="1">
    <source>
        <dbReference type="ARBA" id="ARBA00004141"/>
    </source>
</evidence>
<sequence length="122" mass="13184">MRILPWRHIYGWLLAAFFVLGGSLNIFASPEILADYQRWGYPDWFHYLTGLTEWTAAVLIALPATRLAGSALACAVMAAAAGTVLLHGEYAHAVPPLAVLALAGLNGWLTWRARRPSSPAAA</sequence>
<dbReference type="Proteomes" id="UP000593594">
    <property type="component" value="Chromosome"/>
</dbReference>
<dbReference type="Pfam" id="PF13564">
    <property type="entry name" value="DoxX_2"/>
    <property type="match status" value="1"/>
</dbReference>
<reference evidence="6 7" key="1">
    <citation type="submission" date="2020-06" db="EMBL/GenBank/DDBJ databases">
        <title>Genome sequence of 2 isolates from Red Sea Mangroves.</title>
        <authorList>
            <person name="Sefrji F."/>
            <person name="Michoud G."/>
            <person name="Merlino G."/>
            <person name="Daffonchio D."/>
        </authorList>
    </citation>
    <scope>NUCLEOTIDE SEQUENCE [LARGE SCALE GENOMIC DNA]</scope>
    <source>
        <strain evidence="6 7">R1DC25</strain>
    </source>
</reference>
<protein>
    <submittedName>
        <fullName evidence="6">DoxX family protein</fullName>
    </submittedName>
</protein>